<evidence type="ECO:0000256" key="1">
    <source>
        <dbReference type="SAM" id="MobiDB-lite"/>
    </source>
</evidence>
<feature type="region of interest" description="Disordered" evidence="1">
    <location>
        <begin position="1"/>
        <end position="23"/>
    </location>
</feature>
<evidence type="ECO:0000313" key="2">
    <source>
        <dbReference type="EMBL" id="QLN36018.1"/>
    </source>
</evidence>
<reference evidence="2" key="1">
    <citation type="submission" date="2020-06" db="EMBL/GenBank/DDBJ databases">
        <title>REHAB project genomes.</title>
        <authorList>
            <person name="Shaw L.P."/>
        </authorList>
    </citation>
    <scope>NUCLEOTIDE SEQUENCE</scope>
    <source>
        <strain evidence="2">RHB38-C23</strain>
        <plasmid evidence="2">unnamed</plasmid>
    </source>
</reference>
<dbReference type="AlphaFoldDB" id="A0A7D6IWC1"/>
<accession>A0A7D6IWC1</accession>
<organism evidence="2">
    <name type="scientific">Escherichia coli</name>
    <dbReference type="NCBI Taxonomy" id="562"/>
    <lineage>
        <taxon>Bacteria</taxon>
        <taxon>Pseudomonadati</taxon>
        <taxon>Pseudomonadota</taxon>
        <taxon>Gammaproteobacteria</taxon>
        <taxon>Enterobacterales</taxon>
        <taxon>Enterobacteriaceae</taxon>
        <taxon>Escherichia</taxon>
    </lineage>
</organism>
<name>A0A7D6IWC1_ECOLX</name>
<protein>
    <submittedName>
        <fullName evidence="2">Conjugal transfer protein TraX</fullName>
    </submittedName>
</protein>
<gene>
    <name evidence="2" type="ORF">HVZ76_26665</name>
</gene>
<sequence>MNKLPENSDQTKNVKKSPSITRI</sequence>
<proteinExistence type="predicted"/>
<feature type="non-terminal residue" evidence="2">
    <location>
        <position position="23"/>
    </location>
</feature>
<dbReference type="EMBL" id="CP055616">
    <property type="protein sequence ID" value="QLN36018.1"/>
    <property type="molecule type" value="Genomic_DNA"/>
</dbReference>
<geneLocation type="plasmid" evidence="2">
    <name>unnamed</name>
</geneLocation>
<keyword evidence="2" id="KW-0614">Plasmid</keyword>